<dbReference type="InterPro" id="IPR036849">
    <property type="entry name" value="Enolase-like_C_sf"/>
</dbReference>
<dbReference type="PANTHER" id="PTHR13794">
    <property type="entry name" value="ENOLASE SUPERFAMILY, MANDELATE RACEMASE"/>
    <property type="match status" value="1"/>
</dbReference>
<dbReference type="InterPro" id="IPR029065">
    <property type="entry name" value="Enolase_C-like"/>
</dbReference>
<keyword evidence="2" id="KW-0479">Metal-binding</keyword>
<dbReference type="GO" id="GO:0016052">
    <property type="term" value="P:carbohydrate catabolic process"/>
    <property type="evidence" value="ECO:0007669"/>
    <property type="project" value="TreeGrafter"/>
</dbReference>
<dbReference type="InterPro" id="IPR013341">
    <property type="entry name" value="Mandelate_racemase_N_dom"/>
</dbReference>
<dbReference type="Gene3D" id="3.30.390.10">
    <property type="entry name" value="Enolase-like, N-terminal domain"/>
    <property type="match status" value="1"/>
</dbReference>
<dbReference type="SFLD" id="SFLDS00001">
    <property type="entry name" value="Enolase"/>
    <property type="match status" value="1"/>
</dbReference>
<evidence type="ECO:0000256" key="1">
    <source>
        <dbReference type="ARBA" id="ARBA00001946"/>
    </source>
</evidence>
<dbReference type="Gene3D" id="3.20.20.120">
    <property type="entry name" value="Enolase-like C-terminal domain"/>
    <property type="match status" value="1"/>
</dbReference>
<name>A0A0A0D549_9PROT</name>
<dbReference type="SUPFAM" id="SSF54826">
    <property type="entry name" value="Enolase N-terminal domain-like"/>
    <property type="match status" value="1"/>
</dbReference>
<dbReference type="Pfam" id="PF02746">
    <property type="entry name" value="MR_MLE_N"/>
    <property type="match status" value="1"/>
</dbReference>
<evidence type="ECO:0000256" key="2">
    <source>
        <dbReference type="ARBA" id="ARBA00022723"/>
    </source>
</evidence>
<comment type="cofactor">
    <cofactor evidence="1">
        <name>Mg(2+)</name>
        <dbReference type="ChEBI" id="CHEBI:18420"/>
    </cofactor>
</comment>
<dbReference type="OrthoDB" id="5290054at2"/>
<sequence>MTKITDVTVVAVEIPLARNFGGSRYNVTKRCTIITRMATDDGLVSEVYNGDNRDHMRAVVDIIEKELTPLVVGEDIFAVERVWQKMFAVAEWNRDRKLVMEAIACIDSAIWDLMGKATGVNVCRLLGGYRQEIPIICIGGYYEEGKTLADLGREMERLRLAGLAGCKVKVGGLSPERDAERVAAARKGAGDDFWIAVDANRGWSVDDAVRFARLIETYDIAWFEEPCHWYDDARSMAEVRRRTSIPIDAGQSEVTSAGVRRLVAAEAVDIVNFDASEAGGITDWRRAAALCALHGVRVGHHEEAQIAMQMIAAIPNGVCAECFEPARDPIWAGLIANRPSPVDGIIPIPQGPGFGLSLDWDMVERYRVN</sequence>
<dbReference type="AlphaFoldDB" id="A0A0A0D549"/>
<organism evidence="5 6">
    <name type="scientific">Inquilinus limosus MP06</name>
    <dbReference type="NCBI Taxonomy" id="1398085"/>
    <lineage>
        <taxon>Bacteria</taxon>
        <taxon>Pseudomonadati</taxon>
        <taxon>Pseudomonadota</taxon>
        <taxon>Alphaproteobacteria</taxon>
        <taxon>Rhodospirillales</taxon>
        <taxon>Rhodospirillaceae</taxon>
        <taxon>Inquilinus</taxon>
    </lineage>
</organism>
<dbReference type="RefSeq" id="WP_034839999.1">
    <property type="nucleotide sequence ID" value="NZ_JANX01000214.1"/>
</dbReference>
<evidence type="ECO:0000313" key="6">
    <source>
        <dbReference type="Proteomes" id="UP000029995"/>
    </source>
</evidence>
<comment type="caution">
    <text evidence="5">The sequence shown here is derived from an EMBL/GenBank/DDBJ whole genome shotgun (WGS) entry which is preliminary data.</text>
</comment>
<proteinExistence type="predicted"/>
<dbReference type="InterPro" id="IPR013342">
    <property type="entry name" value="Mandelate_racemase_C"/>
</dbReference>
<dbReference type="CDD" id="cd03316">
    <property type="entry name" value="MR_like"/>
    <property type="match status" value="1"/>
</dbReference>
<evidence type="ECO:0000259" key="4">
    <source>
        <dbReference type="SMART" id="SM00922"/>
    </source>
</evidence>
<reference evidence="5 6" key="1">
    <citation type="submission" date="2014-01" db="EMBL/GenBank/DDBJ databases">
        <title>Genome sequence determination for a cystic fibrosis isolate, Inquilinus limosus.</title>
        <authorList>
            <person name="Pino M."/>
            <person name="Di Conza J."/>
            <person name="Gutkind G."/>
        </authorList>
    </citation>
    <scope>NUCLEOTIDE SEQUENCE [LARGE SCALE GENOMIC DNA]</scope>
    <source>
        <strain evidence="5 6">MP06</strain>
    </source>
</reference>
<dbReference type="PANTHER" id="PTHR13794:SF58">
    <property type="entry name" value="MITOCHONDRIAL ENOLASE SUPERFAMILY MEMBER 1"/>
    <property type="match status" value="1"/>
</dbReference>
<protein>
    <submittedName>
        <fullName evidence="5">Mandelate racemase/muconate lactonizing protein</fullName>
    </submittedName>
</protein>
<dbReference type="GO" id="GO:0016836">
    <property type="term" value="F:hydro-lyase activity"/>
    <property type="evidence" value="ECO:0007669"/>
    <property type="project" value="TreeGrafter"/>
</dbReference>
<evidence type="ECO:0000313" key="5">
    <source>
        <dbReference type="EMBL" id="KGM33185.1"/>
    </source>
</evidence>
<evidence type="ECO:0000256" key="3">
    <source>
        <dbReference type="ARBA" id="ARBA00022842"/>
    </source>
</evidence>
<dbReference type="Proteomes" id="UP000029995">
    <property type="component" value="Unassembled WGS sequence"/>
</dbReference>
<dbReference type="Pfam" id="PF13378">
    <property type="entry name" value="MR_MLE_C"/>
    <property type="match status" value="1"/>
</dbReference>
<dbReference type="SUPFAM" id="SSF51604">
    <property type="entry name" value="Enolase C-terminal domain-like"/>
    <property type="match status" value="1"/>
</dbReference>
<dbReference type="InterPro" id="IPR029017">
    <property type="entry name" value="Enolase-like_N"/>
</dbReference>
<dbReference type="GO" id="GO:0000287">
    <property type="term" value="F:magnesium ion binding"/>
    <property type="evidence" value="ECO:0007669"/>
    <property type="project" value="TreeGrafter"/>
</dbReference>
<dbReference type="InterPro" id="IPR046945">
    <property type="entry name" value="RHMD-like"/>
</dbReference>
<keyword evidence="3" id="KW-0460">Magnesium</keyword>
<dbReference type="SMART" id="SM00922">
    <property type="entry name" value="MR_MLE"/>
    <property type="match status" value="1"/>
</dbReference>
<accession>A0A0A0D549</accession>
<feature type="domain" description="Mandelate racemase/muconate lactonizing enzyme C-terminal" evidence="4">
    <location>
        <begin position="148"/>
        <end position="246"/>
    </location>
</feature>
<gene>
    <name evidence="5" type="ORF">P409_17185</name>
</gene>
<dbReference type="EMBL" id="JANX01000214">
    <property type="protein sequence ID" value="KGM33185.1"/>
    <property type="molecule type" value="Genomic_DNA"/>
</dbReference>